<dbReference type="OrthoDB" id="5453522at2"/>
<dbReference type="EMBL" id="CP001734">
    <property type="protein sequence ID" value="ACV69207.1"/>
    <property type="molecule type" value="Genomic_DNA"/>
</dbReference>
<dbReference type="SUPFAM" id="SSF54631">
    <property type="entry name" value="CBS-domain pair"/>
    <property type="match status" value="1"/>
</dbReference>
<proteinExistence type="predicted"/>
<feature type="domain" description="CBS" evidence="3">
    <location>
        <begin position="8"/>
        <end position="64"/>
    </location>
</feature>
<evidence type="ECO:0000256" key="2">
    <source>
        <dbReference type="PROSITE-ProRule" id="PRU00703"/>
    </source>
</evidence>
<dbReference type="Proteomes" id="UP000001052">
    <property type="component" value="Chromosome"/>
</dbReference>
<dbReference type="InterPro" id="IPR051257">
    <property type="entry name" value="Diverse_CBS-Domain"/>
</dbReference>
<dbReference type="HOGENOM" id="CLU_040681_9_1_7"/>
<dbReference type="AlphaFoldDB" id="C8X4I4"/>
<accession>C8X4I4</accession>
<protein>
    <submittedName>
        <fullName evidence="4">CBS domain containing protein</fullName>
    </submittedName>
</protein>
<keyword evidence="1 2" id="KW-0129">CBS domain</keyword>
<dbReference type="InterPro" id="IPR000644">
    <property type="entry name" value="CBS_dom"/>
</dbReference>
<dbReference type="Gene3D" id="3.10.580.10">
    <property type="entry name" value="CBS-domain"/>
    <property type="match status" value="1"/>
</dbReference>
<evidence type="ECO:0000313" key="4">
    <source>
        <dbReference type="EMBL" id="ACV69207.1"/>
    </source>
</evidence>
<dbReference type="RefSeq" id="WP_015752350.1">
    <property type="nucleotide sequence ID" value="NC_013223.1"/>
</dbReference>
<feature type="domain" description="CBS" evidence="3">
    <location>
        <begin position="82"/>
        <end position="138"/>
    </location>
</feature>
<dbReference type="InterPro" id="IPR046342">
    <property type="entry name" value="CBS_dom_sf"/>
</dbReference>
<reference evidence="5" key="1">
    <citation type="submission" date="2009-09" db="EMBL/GenBank/DDBJ databases">
        <title>The complete chromosome of Desulfohalobium retbaense DSM 5692.</title>
        <authorList>
            <consortium name="US DOE Joint Genome Institute (JGI-PGF)"/>
            <person name="Lucas S."/>
            <person name="Copeland A."/>
            <person name="Lapidus A."/>
            <person name="Glavina del Rio T."/>
            <person name="Dalin E."/>
            <person name="Tice H."/>
            <person name="Bruce D."/>
            <person name="Goodwin L."/>
            <person name="Pitluck S."/>
            <person name="Kyrpides N."/>
            <person name="Mavromatis K."/>
            <person name="Ivanova N."/>
            <person name="Mikhailova N."/>
            <person name="Munk A.C."/>
            <person name="Brettin T."/>
            <person name="Detter J.C."/>
            <person name="Han C."/>
            <person name="Tapia R."/>
            <person name="Larimer F."/>
            <person name="Land M."/>
            <person name="Hauser L."/>
            <person name="Markowitz V."/>
            <person name="Cheng J.-F."/>
            <person name="Hugenholtz P."/>
            <person name="Woyke T."/>
            <person name="Wu D."/>
            <person name="Spring S."/>
            <person name="Klenk H.-P."/>
            <person name="Eisen J.A."/>
        </authorList>
    </citation>
    <scope>NUCLEOTIDE SEQUENCE [LARGE SCALE GENOMIC DNA]</scope>
    <source>
        <strain evidence="5">DSM 5692</strain>
    </source>
</reference>
<dbReference type="PROSITE" id="PS51371">
    <property type="entry name" value="CBS"/>
    <property type="match status" value="2"/>
</dbReference>
<evidence type="ECO:0000313" key="5">
    <source>
        <dbReference type="Proteomes" id="UP000001052"/>
    </source>
</evidence>
<evidence type="ECO:0000256" key="1">
    <source>
        <dbReference type="ARBA" id="ARBA00023122"/>
    </source>
</evidence>
<dbReference type="STRING" id="485915.Dret_1923"/>
<dbReference type="PANTHER" id="PTHR43080">
    <property type="entry name" value="CBS DOMAIN-CONTAINING PROTEIN CBSX3, MITOCHONDRIAL"/>
    <property type="match status" value="1"/>
</dbReference>
<dbReference type="eggNOG" id="COG0517">
    <property type="taxonomic scope" value="Bacteria"/>
</dbReference>
<dbReference type="Pfam" id="PF00571">
    <property type="entry name" value="CBS"/>
    <property type="match status" value="2"/>
</dbReference>
<keyword evidence="5" id="KW-1185">Reference proteome</keyword>
<evidence type="ECO:0000259" key="3">
    <source>
        <dbReference type="PROSITE" id="PS51371"/>
    </source>
</evidence>
<dbReference type="PANTHER" id="PTHR43080:SF2">
    <property type="entry name" value="CBS DOMAIN-CONTAINING PROTEIN"/>
    <property type="match status" value="1"/>
</dbReference>
<dbReference type="KEGG" id="drt:Dret_1923"/>
<organism evidence="4 5">
    <name type="scientific">Desulfohalobium retbaense (strain ATCC 49708 / DSM 5692 / JCM 16813 / HR100)</name>
    <dbReference type="NCBI Taxonomy" id="485915"/>
    <lineage>
        <taxon>Bacteria</taxon>
        <taxon>Pseudomonadati</taxon>
        <taxon>Thermodesulfobacteriota</taxon>
        <taxon>Desulfovibrionia</taxon>
        <taxon>Desulfovibrionales</taxon>
        <taxon>Desulfohalobiaceae</taxon>
        <taxon>Desulfohalobium</taxon>
    </lineage>
</organism>
<dbReference type="SMART" id="SM00116">
    <property type="entry name" value="CBS"/>
    <property type="match status" value="2"/>
</dbReference>
<reference evidence="4 5" key="2">
    <citation type="journal article" date="2010" name="Stand. Genomic Sci.">
        <title>Complete genome sequence of Desulfohalobium retbaense type strain (HR(100)).</title>
        <authorList>
            <person name="Spring S."/>
            <person name="Nolan M."/>
            <person name="Lapidus A."/>
            <person name="Glavina Del Rio T."/>
            <person name="Copeland A."/>
            <person name="Tice H."/>
            <person name="Cheng J.F."/>
            <person name="Lucas S."/>
            <person name="Land M."/>
            <person name="Chen F."/>
            <person name="Bruce D."/>
            <person name="Goodwin L."/>
            <person name="Pitluck S."/>
            <person name="Ivanova N."/>
            <person name="Mavromatis K."/>
            <person name="Mikhailova N."/>
            <person name="Pati A."/>
            <person name="Chen A."/>
            <person name="Palaniappan K."/>
            <person name="Hauser L."/>
            <person name="Chang Y.J."/>
            <person name="Jeffries C.D."/>
            <person name="Munk C."/>
            <person name="Kiss H."/>
            <person name="Chain P."/>
            <person name="Han C."/>
            <person name="Brettin T."/>
            <person name="Detter J.C."/>
            <person name="Schuler E."/>
            <person name="Goker M."/>
            <person name="Rohde M."/>
            <person name="Bristow J."/>
            <person name="Eisen J.A."/>
            <person name="Markowitz V."/>
            <person name="Hugenholtz P."/>
            <person name="Kyrpides N.C."/>
            <person name="Klenk H.P."/>
        </authorList>
    </citation>
    <scope>NUCLEOTIDE SEQUENCE [LARGE SCALE GENOMIC DNA]</scope>
    <source>
        <strain evidence="4 5">DSM 5692</strain>
    </source>
</reference>
<name>C8X4I4_DESRD</name>
<gene>
    <name evidence="4" type="ordered locus">Dret_1923</name>
</gene>
<dbReference type="CDD" id="cd04584">
    <property type="entry name" value="CBS_pair_AcuB_like"/>
    <property type="match status" value="1"/>
</dbReference>
<sequence>MWKVRDVMTPDPYAMRDSDDLYLARSIMQLGRIRHIPIVDEDNHFRGLVTHRDILEATVSKLAEVDHSTQAELDASIPIEAIKRTDVKTVTPDTSLRDAAEILYKHKYGCLPVVEGEILVGILTEADFLKLTMQLMDSLDADGSTEFTPTQRTP</sequence>